<name>A0A0E9QC82_ANGAN</name>
<proteinExistence type="predicted"/>
<protein>
    <submittedName>
        <fullName evidence="1">Uncharacterized protein</fullName>
    </submittedName>
</protein>
<reference evidence="1" key="1">
    <citation type="submission" date="2014-11" db="EMBL/GenBank/DDBJ databases">
        <authorList>
            <person name="Amaro Gonzalez C."/>
        </authorList>
    </citation>
    <scope>NUCLEOTIDE SEQUENCE</scope>
</reference>
<evidence type="ECO:0000313" key="1">
    <source>
        <dbReference type="EMBL" id="JAH14132.1"/>
    </source>
</evidence>
<dbReference type="EMBL" id="GBXM01094445">
    <property type="protein sequence ID" value="JAH14132.1"/>
    <property type="molecule type" value="Transcribed_RNA"/>
</dbReference>
<dbReference type="AlphaFoldDB" id="A0A0E9QC82"/>
<sequence>MCEQNCCCTASSLLAKLWFPR</sequence>
<accession>A0A0E9QC82</accession>
<reference evidence="1" key="2">
    <citation type="journal article" date="2015" name="Fish Shellfish Immunol.">
        <title>Early steps in the European eel (Anguilla anguilla)-Vibrio vulnificus interaction in the gills: Role of the RtxA13 toxin.</title>
        <authorList>
            <person name="Callol A."/>
            <person name="Pajuelo D."/>
            <person name="Ebbesson L."/>
            <person name="Teles M."/>
            <person name="MacKenzie S."/>
            <person name="Amaro C."/>
        </authorList>
    </citation>
    <scope>NUCLEOTIDE SEQUENCE</scope>
</reference>
<organism evidence="1">
    <name type="scientific">Anguilla anguilla</name>
    <name type="common">European freshwater eel</name>
    <name type="synonym">Muraena anguilla</name>
    <dbReference type="NCBI Taxonomy" id="7936"/>
    <lineage>
        <taxon>Eukaryota</taxon>
        <taxon>Metazoa</taxon>
        <taxon>Chordata</taxon>
        <taxon>Craniata</taxon>
        <taxon>Vertebrata</taxon>
        <taxon>Euteleostomi</taxon>
        <taxon>Actinopterygii</taxon>
        <taxon>Neopterygii</taxon>
        <taxon>Teleostei</taxon>
        <taxon>Anguilliformes</taxon>
        <taxon>Anguillidae</taxon>
        <taxon>Anguilla</taxon>
    </lineage>
</organism>